<evidence type="ECO:0000313" key="1">
    <source>
        <dbReference type="EMBL" id="PTU73024.1"/>
    </source>
</evidence>
<dbReference type="Proteomes" id="UP000244064">
    <property type="component" value="Unassembled WGS sequence"/>
</dbReference>
<evidence type="ECO:0000313" key="2">
    <source>
        <dbReference type="Proteomes" id="UP000244064"/>
    </source>
</evidence>
<name>A0A2T5P5N5_9PSED</name>
<protein>
    <recommendedName>
        <fullName evidence="3">NRDE family protein</fullName>
    </recommendedName>
</protein>
<dbReference type="EMBL" id="QASN01000021">
    <property type="protein sequence ID" value="PTU73024.1"/>
    <property type="molecule type" value="Genomic_DNA"/>
</dbReference>
<dbReference type="Pfam" id="PF05742">
    <property type="entry name" value="TANGO2"/>
    <property type="match status" value="1"/>
</dbReference>
<accession>A0A2T5P5N5</accession>
<dbReference type="RefSeq" id="WP_108108792.1">
    <property type="nucleotide sequence ID" value="NZ_QASN01000021.1"/>
</dbReference>
<dbReference type="AlphaFoldDB" id="A0A2T5P5N5"/>
<dbReference type="PANTHER" id="PTHR17985:SF8">
    <property type="entry name" value="TRANSPORT AND GOLGI ORGANIZATION PROTEIN 2 HOMOLOG"/>
    <property type="match status" value="1"/>
</dbReference>
<gene>
    <name evidence="1" type="ORF">DBO85_17400</name>
</gene>
<dbReference type="InterPro" id="IPR008551">
    <property type="entry name" value="TANGO2"/>
</dbReference>
<organism evidence="1 2">
    <name type="scientific">Pseudomonas mangrovi</name>
    <dbReference type="NCBI Taxonomy" id="2161748"/>
    <lineage>
        <taxon>Bacteria</taxon>
        <taxon>Pseudomonadati</taxon>
        <taxon>Pseudomonadota</taxon>
        <taxon>Gammaproteobacteria</taxon>
        <taxon>Pseudomonadales</taxon>
        <taxon>Pseudomonadaceae</taxon>
        <taxon>Pseudomonas</taxon>
    </lineage>
</organism>
<comment type="caution">
    <text evidence="1">The sequence shown here is derived from an EMBL/GenBank/DDBJ whole genome shotgun (WGS) entry which is preliminary data.</text>
</comment>
<reference evidence="1 2" key="1">
    <citation type="submission" date="2018-04" db="EMBL/GenBank/DDBJ databases">
        <title>Pseudomonas sp. nov., isolated from mangrove soil.</title>
        <authorList>
            <person name="Chen C."/>
        </authorList>
    </citation>
    <scope>NUCLEOTIDE SEQUENCE [LARGE SCALE GENOMIC DNA]</scope>
    <source>
        <strain evidence="1 2">TC-11</strain>
    </source>
</reference>
<dbReference type="PANTHER" id="PTHR17985">
    <property type="entry name" value="SER/THR-RICH PROTEIN T10 IN DGCR REGION"/>
    <property type="match status" value="1"/>
</dbReference>
<dbReference type="OrthoDB" id="4380123at2"/>
<proteinExistence type="predicted"/>
<keyword evidence="2" id="KW-1185">Reference proteome</keyword>
<evidence type="ECO:0008006" key="3">
    <source>
        <dbReference type="Google" id="ProtNLM"/>
    </source>
</evidence>
<sequence length="251" mass="26808">MCLIAFAWRPGHPLPLLVAANRDEFHARPSRPLGEWPDHPGLFAGRDLEAGGTWMGYTRGGRFAALTNIRDPSRTQGLRSRGHLVAEFLTAEVSPQLYLEGLSDHLAGYSGFNLLVGDGTSLWFLNASEGLPQEVAPGVHGVSNASLDTPWPKLQRTRDGLAAQLDAPRPEALFDLLADRWQPSEGALPDTGVGLATERLLSSAFIASPNYGTCASTLLMVGSDGSWQMIERSFGPLGAQLGEVSVGGSYG</sequence>